<comment type="caution">
    <text evidence="2">The sequence shown here is derived from an EMBL/GenBank/DDBJ whole genome shotgun (WGS) entry which is preliminary data.</text>
</comment>
<evidence type="ECO:0000313" key="2">
    <source>
        <dbReference type="EMBL" id="MFD2731571.1"/>
    </source>
</evidence>
<sequence>MKNLKLFTLLIAAALAFNSCKKDPTKNAVLPAATQEGKNTVGFILNNEVWVPYAKCGLWLSKACKKMAVSYGGTNSRNVYNQVDEGGLYLYFGREVDKVNKKSFLSISTFGSTITSTGDKIDSIDVFFSGDKINEASNSYVRILKGSKFIISKLDTDKEIISGEFEFILSENQNGTGKQIILKNGRFDLKMNVCLCD</sequence>
<feature type="signal peptide" evidence="1">
    <location>
        <begin position="1"/>
        <end position="21"/>
    </location>
</feature>
<keyword evidence="1" id="KW-0732">Signal</keyword>
<dbReference type="Proteomes" id="UP001597546">
    <property type="component" value="Unassembled WGS sequence"/>
</dbReference>
<accession>A0ABW5TTW0</accession>
<protein>
    <submittedName>
        <fullName evidence="2">Uncharacterized protein</fullName>
    </submittedName>
</protein>
<dbReference type="EMBL" id="JBHULV010000023">
    <property type="protein sequence ID" value="MFD2731571.1"/>
    <property type="molecule type" value="Genomic_DNA"/>
</dbReference>
<evidence type="ECO:0000313" key="3">
    <source>
        <dbReference type="Proteomes" id="UP001597546"/>
    </source>
</evidence>
<feature type="chain" id="PRO_5045851847" evidence="1">
    <location>
        <begin position="22"/>
        <end position="197"/>
    </location>
</feature>
<proteinExistence type="predicted"/>
<dbReference type="RefSeq" id="WP_379043181.1">
    <property type="nucleotide sequence ID" value="NZ_JBHSKW010000028.1"/>
</dbReference>
<reference evidence="3" key="1">
    <citation type="journal article" date="2019" name="Int. J. Syst. Evol. Microbiol.">
        <title>The Global Catalogue of Microorganisms (GCM) 10K type strain sequencing project: providing services to taxonomists for standard genome sequencing and annotation.</title>
        <authorList>
            <consortium name="The Broad Institute Genomics Platform"/>
            <consortium name="The Broad Institute Genome Sequencing Center for Infectious Disease"/>
            <person name="Wu L."/>
            <person name="Ma J."/>
        </authorList>
    </citation>
    <scope>NUCLEOTIDE SEQUENCE [LARGE SCALE GENOMIC DNA]</scope>
    <source>
        <strain evidence="3">KCTC 42456</strain>
    </source>
</reference>
<evidence type="ECO:0000256" key="1">
    <source>
        <dbReference type="SAM" id="SignalP"/>
    </source>
</evidence>
<gene>
    <name evidence="2" type="ORF">ACFSSE_07620</name>
</gene>
<organism evidence="2 3">
    <name type="scientific">Pedobacter alpinus</name>
    <dbReference type="NCBI Taxonomy" id="1590643"/>
    <lineage>
        <taxon>Bacteria</taxon>
        <taxon>Pseudomonadati</taxon>
        <taxon>Bacteroidota</taxon>
        <taxon>Sphingobacteriia</taxon>
        <taxon>Sphingobacteriales</taxon>
        <taxon>Sphingobacteriaceae</taxon>
        <taxon>Pedobacter</taxon>
    </lineage>
</organism>
<keyword evidence="3" id="KW-1185">Reference proteome</keyword>
<name>A0ABW5TTW0_9SPHI</name>